<feature type="transmembrane region" description="Helical" evidence="1">
    <location>
        <begin position="130"/>
        <end position="149"/>
    </location>
</feature>
<dbReference type="AlphaFoldDB" id="A0A2S0NDX2"/>
<dbReference type="Proteomes" id="UP000237889">
    <property type="component" value="Chromosome"/>
</dbReference>
<dbReference type="GO" id="GO:0016747">
    <property type="term" value="F:acyltransferase activity, transferring groups other than amino-acyl groups"/>
    <property type="evidence" value="ECO:0007669"/>
    <property type="project" value="InterPro"/>
</dbReference>
<keyword evidence="4" id="KW-1185">Reference proteome</keyword>
<proteinExistence type="predicted"/>
<dbReference type="EMBL" id="CP027668">
    <property type="protein sequence ID" value="AVO46247.1"/>
    <property type="molecule type" value="Genomic_DNA"/>
</dbReference>
<dbReference type="OrthoDB" id="9814956at2"/>
<dbReference type="InterPro" id="IPR002656">
    <property type="entry name" value="Acyl_transf_3_dom"/>
</dbReference>
<keyword evidence="1" id="KW-0812">Transmembrane</keyword>
<feature type="transmembrane region" description="Helical" evidence="1">
    <location>
        <begin position="351"/>
        <end position="374"/>
    </location>
</feature>
<sequence>MPAAAGAGLRGHAVPARHAIRLFVRQQALPPIAAEARGRVLRPIHEREGVGALVSGQCGAGRASGFAMVPPAAAAETQAREGLAVPASETRTRLVDIDTAKGIGIVLVVLGHVVSQQVPAGHDWYQQLKTAIYLFHMPFFMYLSGYVLGYAGFGKREGAAEFIARRADRLLLPFFAFGLIIIAGKVVFSQIVHVDNTQDSLLAYLDGLFIHTSRSPATSVWYLYAAFVYALLFRFVVVPFPRLLPALIAIGLVLTQAEVESLLYADRVLRHAAFFFIGVWVGMRREAMAELLARHGWLILAAFAAALALAQVLAAPLLGLAVALLSIPALHFAATRLAAAGDPVFLFFGRYTMAIYLFNTICIGLVKGFGFVVVKWDGNAFYAYFIVLTLAGLFLPVLIRRVVERVTPRLARYIT</sequence>
<feature type="transmembrane region" description="Helical" evidence="1">
    <location>
        <begin position="380"/>
        <end position="399"/>
    </location>
</feature>
<feature type="transmembrane region" description="Helical" evidence="1">
    <location>
        <begin position="320"/>
        <end position="339"/>
    </location>
</feature>
<gene>
    <name evidence="3" type="ORF">C6569_14920</name>
</gene>
<organism evidence="3 4">
    <name type="scientific">Phreatobacter cathodiphilus</name>
    <dbReference type="NCBI Taxonomy" id="1868589"/>
    <lineage>
        <taxon>Bacteria</taxon>
        <taxon>Pseudomonadati</taxon>
        <taxon>Pseudomonadota</taxon>
        <taxon>Alphaproteobacteria</taxon>
        <taxon>Hyphomicrobiales</taxon>
        <taxon>Phreatobacteraceae</taxon>
        <taxon>Phreatobacter</taxon>
    </lineage>
</organism>
<reference evidence="3 4" key="1">
    <citation type="submission" date="2018-03" db="EMBL/GenBank/DDBJ databases">
        <title>Genome sequencing of Phreatobacter sp.</title>
        <authorList>
            <person name="Kim S.-J."/>
            <person name="Heo J."/>
            <person name="Kwon S.-W."/>
        </authorList>
    </citation>
    <scope>NUCLEOTIDE SEQUENCE [LARGE SCALE GENOMIC DNA]</scope>
    <source>
        <strain evidence="3 4">S-12</strain>
    </source>
</reference>
<evidence type="ECO:0000313" key="3">
    <source>
        <dbReference type="EMBL" id="AVO46247.1"/>
    </source>
</evidence>
<evidence type="ECO:0000256" key="1">
    <source>
        <dbReference type="SAM" id="Phobius"/>
    </source>
</evidence>
<protein>
    <recommendedName>
        <fullName evidence="2">Acyltransferase 3 domain-containing protein</fullName>
    </recommendedName>
</protein>
<feature type="transmembrane region" description="Helical" evidence="1">
    <location>
        <begin position="170"/>
        <end position="192"/>
    </location>
</feature>
<evidence type="ECO:0000313" key="4">
    <source>
        <dbReference type="Proteomes" id="UP000237889"/>
    </source>
</evidence>
<evidence type="ECO:0000259" key="2">
    <source>
        <dbReference type="Pfam" id="PF01757"/>
    </source>
</evidence>
<accession>A0A2S0NDX2</accession>
<dbReference type="PANTHER" id="PTHR37312:SF1">
    <property type="entry name" value="MEMBRANE-BOUND ACYLTRANSFERASE YKRP-RELATED"/>
    <property type="match status" value="1"/>
</dbReference>
<name>A0A2S0NDX2_9HYPH</name>
<keyword evidence="1" id="KW-0472">Membrane</keyword>
<dbReference type="PANTHER" id="PTHR37312">
    <property type="entry name" value="MEMBRANE-BOUND ACYLTRANSFERASE YKRP-RELATED"/>
    <property type="match status" value="1"/>
</dbReference>
<dbReference type="InterPro" id="IPR052734">
    <property type="entry name" value="Nod_factor_acetyltransferase"/>
</dbReference>
<keyword evidence="1" id="KW-1133">Transmembrane helix</keyword>
<dbReference type="Pfam" id="PF01757">
    <property type="entry name" value="Acyl_transf_3"/>
    <property type="match status" value="1"/>
</dbReference>
<dbReference type="KEGG" id="phr:C6569_14920"/>
<feature type="transmembrane region" description="Helical" evidence="1">
    <location>
        <begin position="219"/>
        <end position="237"/>
    </location>
</feature>
<feature type="transmembrane region" description="Helical" evidence="1">
    <location>
        <begin position="295"/>
        <end position="314"/>
    </location>
</feature>
<feature type="domain" description="Acyltransferase 3" evidence="2">
    <location>
        <begin position="96"/>
        <end position="400"/>
    </location>
</feature>